<reference evidence="2" key="1">
    <citation type="submission" date="2019-10" db="EMBL/GenBank/DDBJ databases">
        <title>Conservation and host-specific expression of non-tandemly repeated heterogenous ribosome RNA gene in arbuscular mycorrhizal fungi.</title>
        <authorList>
            <person name="Maeda T."/>
            <person name="Kobayashi Y."/>
            <person name="Nakagawa T."/>
            <person name="Ezawa T."/>
            <person name="Yamaguchi K."/>
            <person name="Bino T."/>
            <person name="Nishimoto Y."/>
            <person name="Shigenobu S."/>
            <person name="Kawaguchi M."/>
        </authorList>
    </citation>
    <scope>NUCLEOTIDE SEQUENCE</scope>
    <source>
        <strain evidence="2">HR1</strain>
    </source>
</reference>
<proteinExistence type="predicted"/>
<dbReference type="OrthoDB" id="2351813at2759"/>
<evidence type="ECO:0000256" key="1">
    <source>
        <dbReference type="SAM" id="MobiDB-lite"/>
    </source>
</evidence>
<dbReference type="AlphaFoldDB" id="A0A8H3MEC5"/>
<feature type="compositionally biased region" description="Acidic residues" evidence="1">
    <location>
        <begin position="74"/>
        <end position="83"/>
    </location>
</feature>
<dbReference type="Proteomes" id="UP000615446">
    <property type="component" value="Unassembled WGS sequence"/>
</dbReference>
<protein>
    <submittedName>
        <fullName evidence="2">Uncharacterized protein</fullName>
    </submittedName>
</protein>
<evidence type="ECO:0000313" key="3">
    <source>
        <dbReference type="Proteomes" id="UP000615446"/>
    </source>
</evidence>
<comment type="caution">
    <text evidence="2">The sequence shown here is derived from an EMBL/GenBank/DDBJ whole genome shotgun (WGS) entry which is preliminary data.</text>
</comment>
<accession>A0A8H3MEC5</accession>
<feature type="region of interest" description="Disordered" evidence="1">
    <location>
        <begin position="74"/>
        <end position="97"/>
    </location>
</feature>
<dbReference type="EMBL" id="BLAL01000298">
    <property type="protein sequence ID" value="GET01355.1"/>
    <property type="molecule type" value="Genomic_DNA"/>
</dbReference>
<organism evidence="2 3">
    <name type="scientific">Rhizophagus clarus</name>
    <dbReference type="NCBI Taxonomy" id="94130"/>
    <lineage>
        <taxon>Eukaryota</taxon>
        <taxon>Fungi</taxon>
        <taxon>Fungi incertae sedis</taxon>
        <taxon>Mucoromycota</taxon>
        <taxon>Glomeromycotina</taxon>
        <taxon>Glomeromycetes</taxon>
        <taxon>Glomerales</taxon>
        <taxon>Glomeraceae</taxon>
        <taxon>Rhizophagus</taxon>
    </lineage>
</organism>
<gene>
    <name evidence="2" type="ORF">RCL2_002776600</name>
</gene>
<evidence type="ECO:0000313" key="2">
    <source>
        <dbReference type="EMBL" id="GET01355.1"/>
    </source>
</evidence>
<name>A0A8H3MEC5_9GLOM</name>
<sequence>MYPQYKYHQSKRKPSNFTKFKEYASNESKSTTVDSVSCIPSPMNTTVTSQEYHENEEYDEQIENMYEDFNLSDDEVQDADDSSSDSSFPKFYEKSPPPPIKGLTPIEVCDDEPPSTPLEVDYALFTDEVRNSIFWSNALEARLCELYMKDDVVDIFWGRPVEEHLVGSTTWYVYVITRGSYNSYAKMETITDNQVINFIAEEEKFVGFDDPLPNSIKIPQDLKRNFDEALDNELGFSFREKHYNLVGIGTGYKRIKGQLTDILAIILYVRQKGILRRGCDGIFPEKIRGFPVDVVEACVATPCASFDVGYCRRYQGDVKLGSSIGIGSKETKNTTGTLSAVAYDKNSSRIGIISCEHVLKFNESDFGYGSAVYQPSYRDLFEPKKKLDELYKLSKEPGINKEDYESIMDDIEDEERKLKRVKEKNSTLATYIRGMRKNFFSVKHGKTYGIDAGFCRVFDIENRTLCPKKFSVSSADFSTCLEGTYDINDINNLKNLDNGIEIFKFGRTTGLTFGHLLAMEKNIPFYKNQEQRIFIGYMKSHVDSVICQKRKKCYPTVWFDRQLAFQFEPGEFECGDSGASVVDKQGKALGILHAKLKNTKSNI</sequence>